<protein>
    <submittedName>
        <fullName evidence="3">Sugar ABC transporter permease</fullName>
    </submittedName>
</protein>
<keyword evidence="1" id="KW-1133">Transmembrane helix</keyword>
<organism evidence="3 4">
    <name type="scientific">Sporosarcina saromensis</name>
    <dbReference type="NCBI Taxonomy" id="359365"/>
    <lineage>
        <taxon>Bacteria</taxon>
        <taxon>Bacillati</taxon>
        <taxon>Bacillota</taxon>
        <taxon>Bacilli</taxon>
        <taxon>Bacillales</taxon>
        <taxon>Caryophanaceae</taxon>
        <taxon>Sporosarcina</taxon>
    </lineage>
</organism>
<sequence>MKKNTWLSAILSFVFPGLGHLYLGKVLKGIIFMVANVVALLLTSNILGILLFLIVWIYAILDSIKTTRLLNHEYKIA</sequence>
<dbReference type="Proteomes" id="UP001282284">
    <property type="component" value="Unassembled WGS sequence"/>
</dbReference>
<dbReference type="Pfam" id="PF20382">
    <property type="entry name" value="DUF6677"/>
    <property type="match status" value="1"/>
</dbReference>
<keyword evidence="1" id="KW-0812">Transmembrane</keyword>
<dbReference type="InterPro" id="IPR046499">
    <property type="entry name" value="DUF6677"/>
</dbReference>
<accession>A0ABU4GDN2</accession>
<feature type="transmembrane region" description="Helical" evidence="1">
    <location>
        <begin position="29"/>
        <end position="61"/>
    </location>
</feature>
<evidence type="ECO:0000259" key="2">
    <source>
        <dbReference type="Pfam" id="PF20382"/>
    </source>
</evidence>
<evidence type="ECO:0000256" key="1">
    <source>
        <dbReference type="SAM" id="Phobius"/>
    </source>
</evidence>
<evidence type="ECO:0000313" key="4">
    <source>
        <dbReference type="Proteomes" id="UP001282284"/>
    </source>
</evidence>
<feature type="domain" description="DUF6677" evidence="2">
    <location>
        <begin position="8"/>
        <end position="38"/>
    </location>
</feature>
<dbReference type="EMBL" id="JAUBDI010000028">
    <property type="protein sequence ID" value="MDW0115079.1"/>
    <property type="molecule type" value="Genomic_DNA"/>
</dbReference>
<name>A0ABU4GDN2_9BACL</name>
<reference evidence="3 4" key="1">
    <citation type="submission" date="2023-06" db="EMBL/GenBank/DDBJ databases">
        <title>Sporosarcina sp. nov., isolated from Korean traditional fermented seafood 'Jeotgal'.</title>
        <authorList>
            <person name="Yang A.I."/>
            <person name="Shin N.-R."/>
        </authorList>
    </citation>
    <scope>NUCLEOTIDE SEQUENCE [LARGE SCALE GENOMIC DNA]</scope>
    <source>
        <strain evidence="3 4">KCTC13119</strain>
    </source>
</reference>
<keyword evidence="1" id="KW-0472">Membrane</keyword>
<comment type="caution">
    <text evidence="3">The sequence shown here is derived from an EMBL/GenBank/DDBJ whole genome shotgun (WGS) entry which is preliminary data.</text>
</comment>
<dbReference type="RefSeq" id="WP_317946620.1">
    <property type="nucleotide sequence ID" value="NZ_JAUBDI010000028.1"/>
</dbReference>
<proteinExistence type="predicted"/>
<keyword evidence="4" id="KW-1185">Reference proteome</keyword>
<evidence type="ECO:0000313" key="3">
    <source>
        <dbReference type="EMBL" id="MDW0115079.1"/>
    </source>
</evidence>
<gene>
    <name evidence="3" type="ORF">QT711_18110</name>
</gene>